<evidence type="ECO:0000313" key="2">
    <source>
        <dbReference type="EMBL" id="CAD7230242.1"/>
    </source>
</evidence>
<dbReference type="AlphaFoldDB" id="A0A7R8WH00"/>
<protein>
    <submittedName>
        <fullName evidence="2">Uncharacterized protein</fullName>
    </submittedName>
</protein>
<sequence length="92" mass="10180">MPSAFPRSNGNGTPNPNLYGSSRDPRHEKDGNEKRKRTIRSHADLRKGTGFRKFSETPGQTPKKAYVLKEFTSTSSVGICSTRCLVTHSPLC</sequence>
<feature type="region of interest" description="Disordered" evidence="1">
    <location>
        <begin position="1"/>
        <end position="61"/>
    </location>
</feature>
<gene>
    <name evidence="2" type="ORF">CTOB1V02_LOCUS8104</name>
</gene>
<name>A0A7R8WH00_9CRUS</name>
<proteinExistence type="predicted"/>
<feature type="compositionally biased region" description="Polar residues" evidence="1">
    <location>
        <begin position="1"/>
        <end position="20"/>
    </location>
</feature>
<dbReference type="EMBL" id="OB662559">
    <property type="protein sequence ID" value="CAD7230242.1"/>
    <property type="molecule type" value="Genomic_DNA"/>
</dbReference>
<organism evidence="2">
    <name type="scientific">Cyprideis torosa</name>
    <dbReference type="NCBI Taxonomy" id="163714"/>
    <lineage>
        <taxon>Eukaryota</taxon>
        <taxon>Metazoa</taxon>
        <taxon>Ecdysozoa</taxon>
        <taxon>Arthropoda</taxon>
        <taxon>Crustacea</taxon>
        <taxon>Oligostraca</taxon>
        <taxon>Ostracoda</taxon>
        <taxon>Podocopa</taxon>
        <taxon>Podocopida</taxon>
        <taxon>Cytherocopina</taxon>
        <taxon>Cytheroidea</taxon>
        <taxon>Cytherideidae</taxon>
        <taxon>Cyprideis</taxon>
    </lineage>
</organism>
<accession>A0A7R8WH00</accession>
<reference evidence="2" key="1">
    <citation type="submission" date="2020-11" db="EMBL/GenBank/DDBJ databases">
        <authorList>
            <person name="Tran Van P."/>
        </authorList>
    </citation>
    <scope>NUCLEOTIDE SEQUENCE</scope>
</reference>
<evidence type="ECO:0000256" key="1">
    <source>
        <dbReference type="SAM" id="MobiDB-lite"/>
    </source>
</evidence>
<feature type="compositionally biased region" description="Basic and acidic residues" evidence="1">
    <location>
        <begin position="23"/>
        <end position="33"/>
    </location>
</feature>